<dbReference type="AlphaFoldDB" id="M7SGU1"/>
<organism evidence="4 5">
    <name type="scientific">Eutypa lata (strain UCR-EL1)</name>
    <name type="common">Grapevine dieback disease fungus</name>
    <name type="synonym">Eutypa armeniacae</name>
    <dbReference type="NCBI Taxonomy" id="1287681"/>
    <lineage>
        <taxon>Eukaryota</taxon>
        <taxon>Fungi</taxon>
        <taxon>Dikarya</taxon>
        <taxon>Ascomycota</taxon>
        <taxon>Pezizomycotina</taxon>
        <taxon>Sordariomycetes</taxon>
        <taxon>Xylariomycetidae</taxon>
        <taxon>Xylariales</taxon>
        <taxon>Diatrypaceae</taxon>
        <taxon>Eutypa</taxon>
    </lineage>
</organism>
<evidence type="ECO:0000256" key="2">
    <source>
        <dbReference type="SAM" id="MobiDB-lite"/>
    </source>
</evidence>
<evidence type="ECO:0000256" key="1">
    <source>
        <dbReference type="ARBA" id="ARBA00035112"/>
    </source>
</evidence>
<protein>
    <recommendedName>
        <fullName evidence="6">Tat pathway signal sequence protein</fullName>
    </recommendedName>
</protein>
<accession>M7SGU1</accession>
<dbReference type="InterPro" id="IPR021765">
    <property type="entry name" value="UstYa-like"/>
</dbReference>
<feature type="region of interest" description="Disordered" evidence="2">
    <location>
        <begin position="1"/>
        <end position="24"/>
    </location>
</feature>
<gene>
    <name evidence="4" type="ORF">UCREL1_9671</name>
</gene>
<dbReference type="STRING" id="1287681.M7SGU1"/>
<keyword evidence="3" id="KW-0472">Membrane</keyword>
<feature type="compositionally biased region" description="Basic and acidic residues" evidence="2">
    <location>
        <begin position="1"/>
        <end position="10"/>
    </location>
</feature>
<evidence type="ECO:0000313" key="4">
    <source>
        <dbReference type="EMBL" id="EMR63382.1"/>
    </source>
</evidence>
<keyword evidence="3" id="KW-0812">Transmembrane</keyword>
<comment type="similarity">
    <text evidence="1">Belongs to the ustYa family.</text>
</comment>
<keyword evidence="3" id="KW-1133">Transmembrane helix</keyword>
<evidence type="ECO:0008006" key="6">
    <source>
        <dbReference type="Google" id="ProtNLM"/>
    </source>
</evidence>
<dbReference type="EMBL" id="KB707234">
    <property type="protein sequence ID" value="EMR63382.1"/>
    <property type="molecule type" value="Genomic_DNA"/>
</dbReference>
<dbReference type="Proteomes" id="UP000012174">
    <property type="component" value="Unassembled WGS sequence"/>
</dbReference>
<keyword evidence="5" id="KW-1185">Reference proteome</keyword>
<reference evidence="5" key="1">
    <citation type="journal article" date="2013" name="Genome Announc.">
        <title>Draft genome sequence of the grapevine dieback fungus Eutypa lata UCR-EL1.</title>
        <authorList>
            <person name="Blanco-Ulate B."/>
            <person name="Rolshausen P.E."/>
            <person name="Cantu D."/>
        </authorList>
    </citation>
    <scope>NUCLEOTIDE SEQUENCE [LARGE SCALE GENOMIC DNA]</scope>
    <source>
        <strain evidence="5">UCR-EL1</strain>
    </source>
</reference>
<evidence type="ECO:0000256" key="3">
    <source>
        <dbReference type="SAM" id="Phobius"/>
    </source>
</evidence>
<dbReference type="eggNOG" id="ENOG502T6SM">
    <property type="taxonomic scope" value="Eukaryota"/>
</dbReference>
<dbReference type="KEGG" id="ela:UCREL1_9671"/>
<dbReference type="OrthoDB" id="3687641at2759"/>
<dbReference type="Pfam" id="PF11807">
    <property type="entry name" value="UstYa"/>
    <property type="match status" value="1"/>
</dbReference>
<dbReference type="PANTHER" id="PTHR33365:SF12">
    <property type="entry name" value="TAT PATHWAY SIGNAL SEQUENCE"/>
    <property type="match status" value="1"/>
</dbReference>
<proteinExistence type="inferred from homology"/>
<sequence>MDMADHRRTSVDPPDYSDKSSFSSDEKLEEETLLRQFNGGVMHMRKKSRWINLTSRRLLIINLILSTFSTVALVTSTVLWYTGHHAKDTKDPLPPSPAIGVIEKELRPFSLTSPYIAPPGVVTDQLWRNLVNTGAIFPLTLEEFVEVNDSPETGIQLTHDPHGRYVGTLASTHQIHCVDALRKGLWFHYEYYRDHGDDIFMDEDPVEDHLMHCVEMLRNAIMCSGDVSVITYNWKKGHAAPKASFKSMHSCQKWDKIEEWRSAHNVTSQINVLERPVGLLDEAPEATYPDPVVG</sequence>
<feature type="transmembrane region" description="Helical" evidence="3">
    <location>
        <begin position="58"/>
        <end position="81"/>
    </location>
</feature>
<dbReference type="PANTHER" id="PTHR33365">
    <property type="entry name" value="YALI0B05434P"/>
    <property type="match status" value="1"/>
</dbReference>
<dbReference type="HOGENOM" id="CLU_042941_0_2_1"/>
<name>M7SGU1_EUTLA</name>
<dbReference type="GO" id="GO:0043386">
    <property type="term" value="P:mycotoxin biosynthetic process"/>
    <property type="evidence" value="ECO:0007669"/>
    <property type="project" value="InterPro"/>
</dbReference>
<dbReference type="OMA" id="LMHCVEM"/>
<evidence type="ECO:0000313" key="5">
    <source>
        <dbReference type="Proteomes" id="UP000012174"/>
    </source>
</evidence>